<dbReference type="GeneID" id="20240318"/>
<accession>V3ZT35</accession>
<gene>
    <name evidence="1" type="ORF">LOTGIDRAFT_166398</name>
</gene>
<name>V3ZT35_LOTGI</name>
<dbReference type="Proteomes" id="UP000030746">
    <property type="component" value="Unassembled WGS sequence"/>
</dbReference>
<dbReference type="OMA" id="NCNGCAR"/>
<dbReference type="EMBL" id="KB202883">
    <property type="protein sequence ID" value="ESO87517.1"/>
    <property type="molecule type" value="Genomic_DNA"/>
</dbReference>
<sequence>MTNPVYVAMCVHIRFKKENRIGPSKCYQSQSRPVTCTTGCIDGYKGTFGNYCNETCSTGCLPGKSTCDRDGRCTVGCINGRYGNNCDGKCSTGCYNGTCNRNDGSCIYGCISGKSGPTCTNDCSKNCIICSQNENKKCSQCFLIMIIYNNGN</sequence>
<reference evidence="1 2" key="1">
    <citation type="journal article" date="2013" name="Nature">
        <title>Insights into bilaterian evolution from three spiralian genomes.</title>
        <authorList>
            <person name="Simakov O."/>
            <person name="Marletaz F."/>
            <person name="Cho S.J."/>
            <person name="Edsinger-Gonzales E."/>
            <person name="Havlak P."/>
            <person name="Hellsten U."/>
            <person name="Kuo D.H."/>
            <person name="Larsson T."/>
            <person name="Lv J."/>
            <person name="Arendt D."/>
            <person name="Savage R."/>
            <person name="Osoegawa K."/>
            <person name="de Jong P."/>
            <person name="Grimwood J."/>
            <person name="Chapman J.A."/>
            <person name="Shapiro H."/>
            <person name="Aerts A."/>
            <person name="Otillar R.P."/>
            <person name="Terry A.Y."/>
            <person name="Boore J.L."/>
            <person name="Grigoriev I.V."/>
            <person name="Lindberg D.R."/>
            <person name="Seaver E.C."/>
            <person name="Weisblat D.A."/>
            <person name="Putnam N.H."/>
            <person name="Rokhsar D.S."/>
        </authorList>
    </citation>
    <scope>NUCLEOTIDE SEQUENCE [LARGE SCALE GENOMIC DNA]</scope>
</reference>
<evidence type="ECO:0008006" key="3">
    <source>
        <dbReference type="Google" id="ProtNLM"/>
    </source>
</evidence>
<dbReference type="KEGG" id="lgi:LOTGIDRAFT_166398"/>
<proteinExistence type="predicted"/>
<keyword evidence="2" id="KW-1185">Reference proteome</keyword>
<dbReference type="OrthoDB" id="6159156at2759"/>
<dbReference type="CTD" id="20240318"/>
<protein>
    <recommendedName>
        <fullName evidence="3">EGF-like domain-containing protein</fullName>
    </recommendedName>
</protein>
<dbReference type="HOGENOM" id="CLU_1724387_0_0_1"/>
<dbReference type="AlphaFoldDB" id="V3ZT35"/>
<evidence type="ECO:0000313" key="2">
    <source>
        <dbReference type="Proteomes" id="UP000030746"/>
    </source>
</evidence>
<organism evidence="1 2">
    <name type="scientific">Lottia gigantea</name>
    <name type="common">Giant owl limpet</name>
    <dbReference type="NCBI Taxonomy" id="225164"/>
    <lineage>
        <taxon>Eukaryota</taxon>
        <taxon>Metazoa</taxon>
        <taxon>Spiralia</taxon>
        <taxon>Lophotrochozoa</taxon>
        <taxon>Mollusca</taxon>
        <taxon>Gastropoda</taxon>
        <taxon>Patellogastropoda</taxon>
        <taxon>Lottioidea</taxon>
        <taxon>Lottiidae</taxon>
        <taxon>Lottia</taxon>
    </lineage>
</organism>
<dbReference type="RefSeq" id="XP_009061714.1">
    <property type="nucleotide sequence ID" value="XM_009063466.1"/>
</dbReference>
<evidence type="ECO:0000313" key="1">
    <source>
        <dbReference type="EMBL" id="ESO87517.1"/>
    </source>
</evidence>